<accession>A0A3B0ZSN7</accession>
<reference evidence="1" key="1">
    <citation type="submission" date="2018-06" db="EMBL/GenBank/DDBJ databases">
        <authorList>
            <person name="Zhirakovskaya E."/>
        </authorList>
    </citation>
    <scope>NUCLEOTIDE SEQUENCE</scope>
</reference>
<dbReference type="InterPro" id="IPR007487">
    <property type="entry name" value="ABC_transpt-TYRBP-like"/>
</dbReference>
<sequence>MALVITIIMLWSNPGASSTCAPKKVMVVYSESSKVFLEFKRDVSARIPSNNLQFIHSSMLNNKQTVINDDVVYVAVGQTALQSVIKYQPHAPTLSVFNSYDYFNQIDDITNQPVSAIYIDPEPKKLIRLAHFFFPQGVKLLVLQTRGGTNYENSMGSTLPKGITSIQYEYINNKKEITRALSNIDEADVILALPDKDIYDTETLKSILLQSYRRGKVIIGYNPGMVKAGALSTIHYTPQIIGSEVESWLNEYCEYNETVPRSRYPRDFNIAINEQVARSMEIPLQNNEDIKKKIIAYIKKDISLVLHSSFRNNKTEKKINNIIKGIKKKNEQYGIKTISLSATDAKVPKLLEHNKLANVIAFGSKAFNRMAATSNDFFAVYIGSYNKAAITTPGIIYTASPNMQFKQLKKVLKNSNNRVKIKRIHVVYNENKSSWLIEQAKKSAKRHQLTLITYPSSSIKETAQHYEKLIATLTSADSIWLLNHTSKNILKLIVRASWKKKIPVFSNRLSDVEAGILFAAYPDLILTGTRLASIEKNRNNRLTPLLDLNYALNTRTATHLGIPVSTVLDDYKTTYPMHITE</sequence>
<dbReference type="Gene3D" id="3.40.50.2300">
    <property type="match status" value="2"/>
</dbReference>
<dbReference type="PANTHER" id="PTHR35271:SF1">
    <property type="entry name" value="ABC TRANSPORTER, SUBSTRATE-BINDING LIPOPROTEIN"/>
    <property type="match status" value="1"/>
</dbReference>
<gene>
    <name evidence="1" type="ORF">MNBD_GAMMA16-2068</name>
</gene>
<name>A0A3B0ZSN7_9ZZZZ</name>
<dbReference type="PANTHER" id="PTHR35271">
    <property type="entry name" value="ABC TRANSPORTER, SUBSTRATE-BINDING LIPOPROTEIN-RELATED"/>
    <property type="match status" value="1"/>
</dbReference>
<proteinExistence type="predicted"/>
<evidence type="ECO:0008006" key="2">
    <source>
        <dbReference type="Google" id="ProtNLM"/>
    </source>
</evidence>
<evidence type="ECO:0000313" key="1">
    <source>
        <dbReference type="EMBL" id="VAW83636.1"/>
    </source>
</evidence>
<organism evidence="1">
    <name type="scientific">hydrothermal vent metagenome</name>
    <dbReference type="NCBI Taxonomy" id="652676"/>
    <lineage>
        <taxon>unclassified sequences</taxon>
        <taxon>metagenomes</taxon>
        <taxon>ecological metagenomes</taxon>
    </lineage>
</organism>
<dbReference type="EMBL" id="UOFO01000015">
    <property type="protein sequence ID" value="VAW83636.1"/>
    <property type="molecule type" value="Genomic_DNA"/>
</dbReference>
<dbReference type="AlphaFoldDB" id="A0A3B0ZSN7"/>
<protein>
    <recommendedName>
        <fullName evidence="2">ABC transporter substrate-binding protein</fullName>
    </recommendedName>
</protein>